<gene>
    <name evidence="3" type="ORF">SDC9_77754</name>
</gene>
<keyword evidence="1" id="KW-1133">Transmembrane helix</keyword>
<dbReference type="GO" id="GO:0008915">
    <property type="term" value="F:lipid-A-disaccharide synthase activity"/>
    <property type="evidence" value="ECO:0007669"/>
    <property type="project" value="InterPro"/>
</dbReference>
<keyword evidence="1" id="KW-0472">Membrane</keyword>
<dbReference type="AlphaFoldDB" id="A0A644YRQ0"/>
<protein>
    <recommendedName>
        <fullName evidence="2">Lipid A biosynthesis N-terminal domain-containing protein</fullName>
    </recommendedName>
</protein>
<organism evidence="3">
    <name type="scientific">bioreactor metagenome</name>
    <dbReference type="NCBI Taxonomy" id="1076179"/>
    <lineage>
        <taxon>unclassified sequences</taxon>
        <taxon>metagenomes</taxon>
        <taxon>ecological metagenomes</taxon>
    </lineage>
</organism>
<feature type="transmembrane region" description="Helical" evidence="1">
    <location>
        <begin position="158"/>
        <end position="179"/>
    </location>
</feature>
<evidence type="ECO:0000313" key="3">
    <source>
        <dbReference type="EMBL" id="MPM31200.1"/>
    </source>
</evidence>
<reference evidence="3" key="1">
    <citation type="submission" date="2019-08" db="EMBL/GenBank/DDBJ databases">
        <authorList>
            <person name="Kucharzyk K."/>
            <person name="Murdoch R.W."/>
            <person name="Higgins S."/>
            <person name="Loffler F."/>
        </authorList>
    </citation>
    <scope>NUCLEOTIDE SEQUENCE</scope>
</reference>
<dbReference type="Gene3D" id="1.20.1280.290">
    <property type="match status" value="2"/>
</dbReference>
<feature type="transmembrane region" description="Helical" evidence="1">
    <location>
        <begin position="185"/>
        <end position="202"/>
    </location>
</feature>
<feature type="domain" description="Lipid A biosynthesis N-terminal" evidence="2">
    <location>
        <begin position="132"/>
        <end position="203"/>
    </location>
</feature>
<accession>A0A644YRQ0</accession>
<dbReference type="InterPro" id="IPR011499">
    <property type="entry name" value="Lipid_A_biosynth_N"/>
</dbReference>
<feature type="transmembrane region" description="Helical" evidence="1">
    <location>
        <begin position="125"/>
        <end position="146"/>
    </location>
</feature>
<proteinExistence type="predicted"/>
<feature type="transmembrane region" description="Helical" evidence="1">
    <location>
        <begin position="63"/>
        <end position="79"/>
    </location>
</feature>
<dbReference type="Pfam" id="PF07578">
    <property type="entry name" value="LAB_N"/>
    <property type="match status" value="2"/>
</dbReference>
<feature type="transmembrane region" description="Helical" evidence="1">
    <location>
        <begin position="91"/>
        <end position="109"/>
    </location>
</feature>
<sequence>MQGSPAWIYAIGFLAQAFFSARLLYQWIVTEKAKKVLSPPGFWILSIFGSYLLFIYGVFRNDFAIILGQLISYYIYLWNLDMKGLWRKLPVVLKSILLLTPVMASAFLMRDIPAFTATFFQNKNIPFWLLIFGSVGQVLFTFRFIYQWAYSTHHHESTLPIGFWIISLLGSASIIAYGIFRLDPVLIIGQSFGFVAYIRNIMIDHLNKKHLSNEE</sequence>
<dbReference type="GO" id="GO:0016020">
    <property type="term" value="C:membrane"/>
    <property type="evidence" value="ECO:0007669"/>
    <property type="project" value="GOC"/>
</dbReference>
<feature type="transmembrane region" description="Helical" evidence="1">
    <location>
        <begin position="37"/>
        <end position="57"/>
    </location>
</feature>
<dbReference type="EMBL" id="VSSQ01006006">
    <property type="protein sequence ID" value="MPM31200.1"/>
    <property type="molecule type" value="Genomic_DNA"/>
</dbReference>
<feature type="transmembrane region" description="Helical" evidence="1">
    <location>
        <begin position="6"/>
        <end position="25"/>
    </location>
</feature>
<evidence type="ECO:0000256" key="1">
    <source>
        <dbReference type="SAM" id="Phobius"/>
    </source>
</evidence>
<dbReference type="SMART" id="SM01259">
    <property type="entry name" value="LAB_N"/>
    <property type="match status" value="2"/>
</dbReference>
<keyword evidence="1" id="KW-0812">Transmembrane</keyword>
<dbReference type="GO" id="GO:0009245">
    <property type="term" value="P:lipid A biosynthetic process"/>
    <property type="evidence" value="ECO:0007669"/>
    <property type="project" value="InterPro"/>
</dbReference>
<evidence type="ECO:0000259" key="2">
    <source>
        <dbReference type="SMART" id="SM01259"/>
    </source>
</evidence>
<feature type="domain" description="Lipid A biosynthesis N-terminal" evidence="2">
    <location>
        <begin position="11"/>
        <end position="82"/>
    </location>
</feature>
<comment type="caution">
    <text evidence="3">The sequence shown here is derived from an EMBL/GenBank/DDBJ whole genome shotgun (WGS) entry which is preliminary data.</text>
</comment>
<name>A0A644YRQ0_9ZZZZ</name>